<dbReference type="Proteomes" id="UP000663090">
    <property type="component" value="Chromosome"/>
</dbReference>
<gene>
    <name evidence="1" type="ORF">JY572_08175</name>
</gene>
<keyword evidence="2" id="KW-1185">Reference proteome</keyword>
<reference evidence="1 2" key="1">
    <citation type="submission" date="2021-02" db="EMBL/GenBank/DDBJ databases">
        <title>De Novo genome assembly of isolated myxobacteria.</title>
        <authorList>
            <person name="Stevens D.C."/>
        </authorList>
    </citation>
    <scope>NUCLEOTIDE SEQUENCE [LARGE SCALE GENOMIC DNA]</scope>
    <source>
        <strain evidence="1 2">SCHIC003</strain>
    </source>
</reference>
<organism evidence="1 2">
    <name type="scientific">Myxococcus landrumensis</name>
    <dbReference type="NCBI Taxonomy" id="2813577"/>
    <lineage>
        <taxon>Bacteria</taxon>
        <taxon>Pseudomonadati</taxon>
        <taxon>Myxococcota</taxon>
        <taxon>Myxococcia</taxon>
        <taxon>Myxococcales</taxon>
        <taxon>Cystobacterineae</taxon>
        <taxon>Myxococcaceae</taxon>
        <taxon>Myxococcus</taxon>
    </lineage>
</organism>
<evidence type="ECO:0000313" key="2">
    <source>
        <dbReference type="Proteomes" id="UP000663090"/>
    </source>
</evidence>
<dbReference type="RefSeq" id="WP_206717695.1">
    <property type="nucleotide sequence ID" value="NZ_CP071091.1"/>
</dbReference>
<accession>A0ABX7NI90</accession>
<sequence length="245" mass="26842">MPTELTRLRVSCFHSLRDVDLSLKGLSVLADVQGTATKDLASLLALLKALAEGGLQRHLQATRVLGPSHGQEAVRLELTFQDNQYGIELRPRTDGTWWVASESVDLLVGMSCVLLDPDRDEPRAEATLSLYSLEVPEPVASKDPSDSEGPVLGQILHGAMAWMRRVLMGIRIEPELSCAPAMLFFFEETNRDLPPNAVWERAQGIRATASLHQVLLCTASAALVEAFDVRDVLHVDTNHGASNIR</sequence>
<evidence type="ECO:0000313" key="1">
    <source>
        <dbReference type="EMBL" id="QSQ16013.1"/>
    </source>
</evidence>
<name>A0ABX7NI90_9BACT</name>
<dbReference type="EMBL" id="CP071091">
    <property type="protein sequence ID" value="QSQ16013.1"/>
    <property type="molecule type" value="Genomic_DNA"/>
</dbReference>
<proteinExistence type="predicted"/>
<protein>
    <submittedName>
        <fullName evidence="1">Uncharacterized protein</fullName>
    </submittedName>
</protein>